<reference evidence="1" key="1">
    <citation type="submission" date="2022-03" db="EMBL/GenBank/DDBJ databases">
        <authorList>
            <person name="Lindestad O."/>
        </authorList>
    </citation>
    <scope>NUCLEOTIDE SEQUENCE</scope>
</reference>
<accession>A0A8S4QBA8</accession>
<organism evidence="1 2">
    <name type="scientific">Pararge aegeria aegeria</name>
    <dbReference type="NCBI Taxonomy" id="348720"/>
    <lineage>
        <taxon>Eukaryota</taxon>
        <taxon>Metazoa</taxon>
        <taxon>Ecdysozoa</taxon>
        <taxon>Arthropoda</taxon>
        <taxon>Hexapoda</taxon>
        <taxon>Insecta</taxon>
        <taxon>Pterygota</taxon>
        <taxon>Neoptera</taxon>
        <taxon>Endopterygota</taxon>
        <taxon>Lepidoptera</taxon>
        <taxon>Glossata</taxon>
        <taxon>Ditrysia</taxon>
        <taxon>Papilionoidea</taxon>
        <taxon>Nymphalidae</taxon>
        <taxon>Satyrinae</taxon>
        <taxon>Satyrini</taxon>
        <taxon>Parargina</taxon>
        <taxon>Pararge</taxon>
    </lineage>
</organism>
<keyword evidence="2" id="KW-1185">Reference proteome</keyword>
<evidence type="ECO:0000313" key="1">
    <source>
        <dbReference type="EMBL" id="CAH2207457.1"/>
    </source>
</evidence>
<evidence type="ECO:0000313" key="2">
    <source>
        <dbReference type="Proteomes" id="UP000838756"/>
    </source>
</evidence>
<dbReference type="EMBL" id="CAKXAJ010000267">
    <property type="protein sequence ID" value="CAH2207457.1"/>
    <property type="molecule type" value="Genomic_DNA"/>
</dbReference>
<protein>
    <submittedName>
        <fullName evidence="1">Jg1269 protein</fullName>
    </submittedName>
</protein>
<dbReference type="Proteomes" id="UP000838756">
    <property type="component" value="Unassembled WGS sequence"/>
</dbReference>
<dbReference type="AlphaFoldDB" id="A0A8S4QBA8"/>
<proteinExistence type="predicted"/>
<gene>
    <name evidence="1" type="primary">jg1269</name>
    <name evidence="1" type="ORF">PAEG_LOCUS78</name>
</gene>
<sequence length="65" mass="6713">GARAALAARAELLAHAARCGHTYVSHTLPRASGELAGGNVSSLSVGVDTLFFLFHYELALGCNLS</sequence>
<comment type="caution">
    <text evidence="1">The sequence shown here is derived from an EMBL/GenBank/DDBJ whole genome shotgun (WGS) entry which is preliminary data.</text>
</comment>
<name>A0A8S4QBA8_9NEOP</name>
<feature type="non-terminal residue" evidence="1">
    <location>
        <position position="1"/>
    </location>
</feature>